<evidence type="ECO:0000313" key="4">
    <source>
        <dbReference type="Proteomes" id="UP001597337"/>
    </source>
</evidence>
<protein>
    <submittedName>
        <fullName evidence="3">Glycosyltransferase family 4 protein</fullName>
        <ecNumber evidence="3">2.4.-.-</ecNumber>
    </submittedName>
</protein>
<dbReference type="Proteomes" id="UP001597337">
    <property type="component" value="Unassembled WGS sequence"/>
</dbReference>
<feature type="domain" description="Glycosyl transferase family 1" evidence="1">
    <location>
        <begin position="197"/>
        <end position="340"/>
    </location>
</feature>
<dbReference type="InterPro" id="IPR050194">
    <property type="entry name" value="Glycosyltransferase_grp1"/>
</dbReference>
<proteinExistence type="predicted"/>
<dbReference type="PANTHER" id="PTHR45947">
    <property type="entry name" value="SULFOQUINOVOSYL TRANSFERASE SQD2"/>
    <property type="match status" value="1"/>
</dbReference>
<evidence type="ECO:0000313" key="3">
    <source>
        <dbReference type="EMBL" id="MFD2111276.1"/>
    </source>
</evidence>
<organism evidence="3 4">
    <name type="scientific">Thiorhodococcus fuscus</name>
    <dbReference type="NCBI Taxonomy" id="527200"/>
    <lineage>
        <taxon>Bacteria</taxon>
        <taxon>Pseudomonadati</taxon>
        <taxon>Pseudomonadota</taxon>
        <taxon>Gammaproteobacteria</taxon>
        <taxon>Chromatiales</taxon>
        <taxon>Chromatiaceae</taxon>
        <taxon>Thiorhodococcus</taxon>
    </lineage>
</organism>
<comment type="caution">
    <text evidence="3">The sequence shown here is derived from an EMBL/GenBank/DDBJ whole genome shotgun (WGS) entry which is preliminary data.</text>
</comment>
<dbReference type="SUPFAM" id="SSF53756">
    <property type="entry name" value="UDP-Glycosyltransferase/glycogen phosphorylase"/>
    <property type="match status" value="1"/>
</dbReference>
<reference evidence="4" key="1">
    <citation type="journal article" date="2019" name="Int. J. Syst. Evol. Microbiol.">
        <title>The Global Catalogue of Microorganisms (GCM) 10K type strain sequencing project: providing services to taxonomists for standard genome sequencing and annotation.</title>
        <authorList>
            <consortium name="The Broad Institute Genomics Platform"/>
            <consortium name="The Broad Institute Genome Sequencing Center for Infectious Disease"/>
            <person name="Wu L."/>
            <person name="Ma J."/>
        </authorList>
    </citation>
    <scope>NUCLEOTIDE SEQUENCE [LARGE SCALE GENOMIC DNA]</scope>
    <source>
        <strain evidence="4">KACC 12597</strain>
    </source>
</reference>
<dbReference type="Gene3D" id="3.40.50.2000">
    <property type="entry name" value="Glycogen Phosphorylase B"/>
    <property type="match status" value="2"/>
</dbReference>
<feature type="domain" description="Glycosyltransferase subfamily 4-like N-terminal" evidence="2">
    <location>
        <begin position="38"/>
        <end position="184"/>
    </location>
</feature>
<dbReference type="CDD" id="cd03801">
    <property type="entry name" value="GT4_PimA-like"/>
    <property type="match status" value="1"/>
</dbReference>
<keyword evidence="3" id="KW-0328">Glycosyltransferase</keyword>
<evidence type="ECO:0000259" key="1">
    <source>
        <dbReference type="Pfam" id="PF00534"/>
    </source>
</evidence>
<dbReference type="PANTHER" id="PTHR45947:SF13">
    <property type="entry name" value="TRANSFERASE"/>
    <property type="match status" value="1"/>
</dbReference>
<dbReference type="GO" id="GO:0016757">
    <property type="term" value="F:glycosyltransferase activity"/>
    <property type="evidence" value="ECO:0007669"/>
    <property type="project" value="UniProtKB-KW"/>
</dbReference>
<sequence length="375" mass="42026">MYRNERNLLESSGIEVIPFELHNDDIEIEDIASRLKIGLSTVWSFDAARRLSELIETTRPDVAHFHNTFPQMSPSVYAVCRKHSVPVVQTLHNFRLICPGALLMRNDRPCEDCVGTTLLPALIHRCYRQSFAATFSLALTLQFNRLVGSYRNNVDRYIALTQFQRTCLVKGGIPEHKIVVKPNFLAKPPDQGTGNGGYALFVGRLTREKGVDLLLTAWKGLRDLRLKVAGDGELRAELQQQSRLHDLPVEFLGFQHYQDVLRLIGGASLLIMPSRWYEGFPMILLEAFACGTPVVASSIGSLEEIVSNVPGCVTFTPDVSDSLISAVRQASANASSNPKTRDQIRNLFDTRYTAHRNLGQLRSIYASISRRRLDS</sequence>
<dbReference type="RefSeq" id="WP_386024297.1">
    <property type="nucleotide sequence ID" value="NZ_JBHUHX010000010.1"/>
</dbReference>
<dbReference type="EMBL" id="JBHUHX010000010">
    <property type="protein sequence ID" value="MFD2111276.1"/>
    <property type="molecule type" value="Genomic_DNA"/>
</dbReference>
<keyword evidence="3" id="KW-0808">Transferase</keyword>
<name>A0ABW4Y539_9GAMM</name>
<dbReference type="Pfam" id="PF13439">
    <property type="entry name" value="Glyco_transf_4"/>
    <property type="match status" value="1"/>
</dbReference>
<accession>A0ABW4Y539</accession>
<evidence type="ECO:0000259" key="2">
    <source>
        <dbReference type="Pfam" id="PF13439"/>
    </source>
</evidence>
<dbReference type="EC" id="2.4.-.-" evidence="3"/>
<dbReference type="InterPro" id="IPR001296">
    <property type="entry name" value="Glyco_trans_1"/>
</dbReference>
<keyword evidence="4" id="KW-1185">Reference proteome</keyword>
<gene>
    <name evidence="3" type="ORF">ACFSJC_05395</name>
</gene>
<dbReference type="InterPro" id="IPR028098">
    <property type="entry name" value="Glyco_trans_4-like_N"/>
</dbReference>
<dbReference type="Pfam" id="PF00534">
    <property type="entry name" value="Glycos_transf_1"/>
    <property type="match status" value="1"/>
</dbReference>